<dbReference type="PANTHER" id="PTHR35404:SF8">
    <property type="entry name" value="TRANSPOSASE OF TN10"/>
    <property type="match status" value="1"/>
</dbReference>
<evidence type="ECO:0000259" key="2">
    <source>
        <dbReference type="Pfam" id="PF01609"/>
    </source>
</evidence>
<dbReference type="InterPro" id="IPR012337">
    <property type="entry name" value="RNaseH-like_sf"/>
</dbReference>
<keyword evidence="1" id="KW-1133">Transmembrane helix</keyword>
<sequence>MPARKVCHNFFKDALAPFHQYRQNALIDATMALINGASLTLTSIGRFLPGQAQVKNKIKRVDRLLGNTALHNDIPAIFNNITAMITRQLPLCVIAVDWSGYPSQEYHVLRASLLCDGRAMPLLSWVVSSEKQNNTLIQNQFLDSLAKAVSSDARVNIVTDAGFKSPWFRHIASLGWDFIGRIRNNVQFHLAESPEIWLKISDCPGTITPKYMGAGTLVKEKKNRINGHFYTYKKLPKGRKSKRSKGRPMYTKTNNEYRQSAKEAWLIFSSIDDLKPREIIKLYSRRMQIEQNFRDEKSERFGFGLRASHSRSAGRMLVLSLLATLSTIVLWLIGYHVENKGLHLRYQANSIKSRRVISYLTLAENVLRHSPLILKQISLNDALNHLTRVYRNMVLVY</sequence>
<organism evidence="3 4">
    <name type="scientific">Photorhabdus tasmaniensis</name>
    <dbReference type="NCBI Taxonomy" id="1004159"/>
    <lineage>
        <taxon>Bacteria</taxon>
        <taxon>Pseudomonadati</taxon>
        <taxon>Pseudomonadota</taxon>
        <taxon>Gammaproteobacteria</taxon>
        <taxon>Enterobacterales</taxon>
        <taxon>Morganellaceae</taxon>
        <taxon>Photorhabdus</taxon>
    </lineage>
</organism>
<evidence type="ECO:0000313" key="4">
    <source>
        <dbReference type="Proteomes" id="UP000697802"/>
    </source>
</evidence>
<name>A0ABX0GQT6_9GAMM</name>
<evidence type="ECO:0000256" key="1">
    <source>
        <dbReference type="SAM" id="Phobius"/>
    </source>
</evidence>
<dbReference type="Pfam" id="PF01609">
    <property type="entry name" value="DDE_Tnp_1"/>
    <property type="match status" value="1"/>
</dbReference>
<dbReference type="EMBL" id="PUJU01000153">
    <property type="protein sequence ID" value="NHB90485.1"/>
    <property type="molecule type" value="Genomic_DNA"/>
</dbReference>
<dbReference type="InterPro" id="IPR002559">
    <property type="entry name" value="Transposase_11"/>
</dbReference>
<protein>
    <submittedName>
        <fullName evidence="3">IS4 family transposase</fullName>
    </submittedName>
</protein>
<dbReference type="SUPFAM" id="SSF53098">
    <property type="entry name" value="Ribonuclease H-like"/>
    <property type="match status" value="1"/>
</dbReference>
<feature type="domain" description="Transposase IS4-like" evidence="2">
    <location>
        <begin position="94"/>
        <end position="316"/>
    </location>
</feature>
<keyword evidence="4" id="KW-1185">Reference proteome</keyword>
<keyword evidence="1" id="KW-0472">Membrane</keyword>
<comment type="caution">
    <text evidence="3">The sequence shown here is derived from an EMBL/GenBank/DDBJ whole genome shotgun (WGS) entry which is preliminary data.</text>
</comment>
<gene>
    <name evidence="3" type="ORF">C5471_23560</name>
</gene>
<dbReference type="PANTHER" id="PTHR35404">
    <property type="entry name" value="TRANSPOSASE OF TN10"/>
    <property type="match status" value="1"/>
</dbReference>
<accession>A0ABX0GQT6</accession>
<dbReference type="RefSeq" id="WP_133816128.1">
    <property type="nucleotide sequence ID" value="NZ_CAWPIF010000153.1"/>
</dbReference>
<reference evidence="3 4" key="1">
    <citation type="submission" date="2018-02" db="EMBL/GenBank/DDBJ databases">
        <authorList>
            <person name="Machado R.A."/>
        </authorList>
    </citation>
    <scope>NUCLEOTIDE SEQUENCE [LARGE SCALE GENOMIC DNA]</scope>
    <source>
        <strain evidence="3 4">T327</strain>
    </source>
</reference>
<feature type="transmembrane region" description="Helical" evidence="1">
    <location>
        <begin position="316"/>
        <end position="337"/>
    </location>
</feature>
<keyword evidence="1" id="KW-0812">Transmembrane</keyword>
<dbReference type="NCBIfam" id="NF033591">
    <property type="entry name" value="transpos_IS4_2"/>
    <property type="match status" value="1"/>
</dbReference>
<dbReference type="InterPro" id="IPR047658">
    <property type="entry name" value="IS4-like_transpos"/>
</dbReference>
<evidence type="ECO:0000313" key="3">
    <source>
        <dbReference type="EMBL" id="NHB90485.1"/>
    </source>
</evidence>
<proteinExistence type="predicted"/>
<dbReference type="Proteomes" id="UP000697802">
    <property type="component" value="Unassembled WGS sequence"/>
</dbReference>